<name>I1GKK2_BRADI</name>
<protein>
    <recommendedName>
        <fullName evidence="2">HMA domain-containing protein</fullName>
    </recommendedName>
</protein>
<feature type="domain" description="HMA" evidence="2">
    <location>
        <begin position="169"/>
        <end position="236"/>
    </location>
</feature>
<dbReference type="EnsemblPlants" id="KQK11982">
    <property type="protein sequence ID" value="KQK11982"/>
    <property type="gene ID" value="BRADI_1g00770v3"/>
</dbReference>
<dbReference type="eggNOG" id="KOG1603">
    <property type="taxonomic scope" value="Eukaryota"/>
</dbReference>
<feature type="region of interest" description="Disordered" evidence="1">
    <location>
        <begin position="121"/>
        <end position="170"/>
    </location>
</feature>
<evidence type="ECO:0000259" key="2">
    <source>
        <dbReference type="PROSITE" id="PS50846"/>
    </source>
</evidence>
<reference evidence="3 4" key="1">
    <citation type="journal article" date="2010" name="Nature">
        <title>Genome sequencing and analysis of the model grass Brachypodium distachyon.</title>
        <authorList>
            <consortium name="International Brachypodium Initiative"/>
        </authorList>
    </citation>
    <scope>NUCLEOTIDE SEQUENCE [LARGE SCALE GENOMIC DNA]</scope>
    <source>
        <strain evidence="3">Bd21</strain>
        <strain evidence="4">cv. Bd21</strain>
    </source>
</reference>
<dbReference type="PROSITE" id="PS50846">
    <property type="entry name" value="HMA_2"/>
    <property type="match status" value="2"/>
</dbReference>
<feature type="domain" description="HMA" evidence="2">
    <location>
        <begin position="60"/>
        <end position="124"/>
    </location>
</feature>
<dbReference type="OMA" id="MELHCDG"/>
<dbReference type="HOGENOM" id="CLU_039886_3_0_1"/>
<feature type="compositionally biased region" description="Basic and acidic residues" evidence="1">
    <location>
        <begin position="297"/>
        <end position="306"/>
    </location>
</feature>
<dbReference type="Gene3D" id="3.30.70.100">
    <property type="match status" value="2"/>
</dbReference>
<dbReference type="SUPFAM" id="SSF55008">
    <property type="entry name" value="HMA, heavy metal-associated domain"/>
    <property type="match status" value="2"/>
</dbReference>
<reference evidence="4" key="3">
    <citation type="submission" date="2018-08" db="UniProtKB">
        <authorList>
            <consortium name="EnsemblPlants"/>
        </authorList>
    </citation>
    <scope>IDENTIFICATION</scope>
    <source>
        <strain evidence="4">cv. Bd21</strain>
    </source>
</reference>
<dbReference type="Gramene" id="KQK11982">
    <property type="protein sequence ID" value="KQK11982"/>
    <property type="gene ID" value="BRADI_1g00770v3"/>
</dbReference>
<dbReference type="InterPro" id="IPR006121">
    <property type="entry name" value="HMA_dom"/>
</dbReference>
<feature type="compositionally biased region" description="Basic and acidic residues" evidence="1">
    <location>
        <begin position="145"/>
        <end position="158"/>
    </location>
</feature>
<evidence type="ECO:0000313" key="3">
    <source>
        <dbReference type="EMBL" id="KQK11982.1"/>
    </source>
</evidence>
<accession>I1GKK2</accession>
<dbReference type="CDD" id="cd00371">
    <property type="entry name" value="HMA"/>
    <property type="match status" value="2"/>
</dbReference>
<keyword evidence="5" id="KW-1185">Reference proteome</keyword>
<feature type="region of interest" description="Disordered" evidence="1">
    <location>
        <begin position="239"/>
        <end position="311"/>
    </location>
</feature>
<dbReference type="Pfam" id="PF00403">
    <property type="entry name" value="HMA"/>
    <property type="match status" value="2"/>
</dbReference>
<dbReference type="PANTHER" id="PTHR46413:SF39">
    <property type="entry name" value="HMA DOMAIN-CONTAINING PROTEIN"/>
    <property type="match status" value="1"/>
</dbReference>
<dbReference type="EMBL" id="CM000880">
    <property type="protein sequence ID" value="KQK11982.1"/>
    <property type="molecule type" value="Genomic_DNA"/>
</dbReference>
<dbReference type="InterPro" id="IPR044594">
    <property type="entry name" value="HIPP01/3/5/6"/>
</dbReference>
<feature type="compositionally biased region" description="Basic and acidic residues" evidence="1">
    <location>
        <begin position="243"/>
        <end position="255"/>
    </location>
</feature>
<evidence type="ECO:0000256" key="1">
    <source>
        <dbReference type="SAM" id="MobiDB-lite"/>
    </source>
</evidence>
<organism evidence="3">
    <name type="scientific">Brachypodium distachyon</name>
    <name type="common">Purple false brome</name>
    <name type="synonym">Trachynia distachya</name>
    <dbReference type="NCBI Taxonomy" id="15368"/>
    <lineage>
        <taxon>Eukaryota</taxon>
        <taxon>Viridiplantae</taxon>
        <taxon>Streptophyta</taxon>
        <taxon>Embryophyta</taxon>
        <taxon>Tracheophyta</taxon>
        <taxon>Spermatophyta</taxon>
        <taxon>Magnoliopsida</taxon>
        <taxon>Liliopsida</taxon>
        <taxon>Poales</taxon>
        <taxon>Poaceae</taxon>
        <taxon>BOP clade</taxon>
        <taxon>Pooideae</taxon>
        <taxon>Stipodae</taxon>
        <taxon>Brachypodieae</taxon>
        <taxon>Brachypodium</taxon>
    </lineage>
</organism>
<dbReference type="STRING" id="15368.I1GKK2"/>
<evidence type="ECO:0000313" key="4">
    <source>
        <dbReference type="EnsemblPlants" id="KQK11982"/>
    </source>
</evidence>
<feature type="region of interest" description="Disordered" evidence="1">
    <location>
        <begin position="1"/>
        <end position="60"/>
    </location>
</feature>
<dbReference type="KEGG" id="bdi:100841885"/>
<dbReference type="GeneID" id="100841885"/>
<dbReference type="Proteomes" id="UP000008810">
    <property type="component" value="Chromosome 1"/>
</dbReference>
<dbReference type="InterPro" id="IPR036163">
    <property type="entry name" value="HMA_dom_sf"/>
</dbReference>
<dbReference type="GO" id="GO:0046872">
    <property type="term" value="F:metal ion binding"/>
    <property type="evidence" value="ECO:0007669"/>
    <property type="project" value="InterPro"/>
</dbReference>
<dbReference type="AlphaFoldDB" id="I1GKK2"/>
<dbReference type="RefSeq" id="XP_014751975.1">
    <property type="nucleotide sequence ID" value="XM_014896489.2"/>
</dbReference>
<reference evidence="3" key="2">
    <citation type="submission" date="2017-06" db="EMBL/GenBank/DDBJ databases">
        <title>WGS assembly of Brachypodium distachyon.</title>
        <authorList>
            <consortium name="The International Brachypodium Initiative"/>
            <person name="Lucas S."/>
            <person name="Harmon-Smith M."/>
            <person name="Lail K."/>
            <person name="Tice H."/>
            <person name="Grimwood J."/>
            <person name="Bruce D."/>
            <person name="Barry K."/>
            <person name="Shu S."/>
            <person name="Lindquist E."/>
            <person name="Wang M."/>
            <person name="Pitluck S."/>
            <person name="Vogel J.P."/>
            <person name="Garvin D.F."/>
            <person name="Mockler T.C."/>
            <person name="Schmutz J."/>
            <person name="Rokhsar D."/>
            <person name="Bevan M.W."/>
        </authorList>
    </citation>
    <scope>NUCLEOTIDE SEQUENCE</scope>
    <source>
        <strain evidence="3">Bd21</strain>
    </source>
</reference>
<dbReference type="PANTHER" id="PTHR46413">
    <property type="entry name" value="HEAVY METAL-ASSOCIATED ISOPRENYLATED PLANT PROTEIN 6"/>
    <property type="match status" value="1"/>
</dbReference>
<evidence type="ECO:0000313" key="5">
    <source>
        <dbReference type="Proteomes" id="UP000008810"/>
    </source>
</evidence>
<feature type="compositionally biased region" description="Polar residues" evidence="1">
    <location>
        <begin position="261"/>
        <end position="273"/>
    </location>
</feature>
<sequence>MGEGNDKNAKEKEKGGKEEGGGVHGEHEQATGGEDDGVKAGKQQQKKKADGAGGGGAEKQKSVVLRVELHCEGCARKVKKAIQVAQGVEGVATDMAASTVTVSGGVVDPWEIKERIESRTHKPVAFVSPPNPPKKKDKLQGDVQDVNKKPAAGDDRSNNKKKNKEAPAESTVVLRMGLHCNGCVDRIKRTAHKIKGVKQVTVDTGKEQVTVKGTMDANALPDVLRHKLKKEVVVVVVPAASNNKDKDKDKKKQDQDGEGEMSNNEDNVDEQQQGSGGVKKKKKKKNKQLGEESDLPMEQKQHKEEEFPATYGGGGYRVEMLHAPQLFSDENPNACALM</sequence>
<dbReference type="OrthoDB" id="689350at2759"/>
<gene>
    <name evidence="4" type="primary">LOC100841885</name>
    <name evidence="3" type="ORF">BRADI_1g00770v3</name>
</gene>
<feature type="compositionally biased region" description="Basic and acidic residues" evidence="1">
    <location>
        <begin position="1"/>
        <end position="29"/>
    </location>
</feature>
<feature type="compositionally biased region" description="Basic residues" evidence="1">
    <location>
        <begin position="278"/>
        <end position="287"/>
    </location>
</feature>
<proteinExistence type="predicted"/>